<protein>
    <submittedName>
        <fullName evidence="1">Uncharacterized protein</fullName>
    </submittedName>
</protein>
<dbReference type="EMBL" id="MN740842">
    <property type="protein sequence ID" value="QHU14548.1"/>
    <property type="molecule type" value="Genomic_DNA"/>
</dbReference>
<proteinExistence type="predicted"/>
<dbReference type="AlphaFoldDB" id="A0A6C0KDZ5"/>
<evidence type="ECO:0000313" key="1">
    <source>
        <dbReference type="EMBL" id="QHU14548.1"/>
    </source>
</evidence>
<name>A0A6C0KDZ5_9ZZZZ</name>
<organism evidence="1">
    <name type="scientific">viral metagenome</name>
    <dbReference type="NCBI Taxonomy" id="1070528"/>
    <lineage>
        <taxon>unclassified sequences</taxon>
        <taxon>metagenomes</taxon>
        <taxon>organismal metagenomes</taxon>
    </lineage>
</organism>
<sequence length="89" mass="10254">MDLQYLISVVTRITKDLDEGCDFESIDCKYADFKEAYPKIHNLAKGDPNCLQKLREVQKLKSKRETGSSQYDVSVEFGKILADEYLTKK</sequence>
<accession>A0A6C0KDZ5</accession>
<reference evidence="1" key="1">
    <citation type="journal article" date="2020" name="Nature">
        <title>Giant virus diversity and host interactions through global metagenomics.</title>
        <authorList>
            <person name="Schulz F."/>
            <person name="Roux S."/>
            <person name="Paez-Espino D."/>
            <person name="Jungbluth S."/>
            <person name="Walsh D.A."/>
            <person name="Denef V.J."/>
            <person name="McMahon K.D."/>
            <person name="Konstantinidis K.T."/>
            <person name="Eloe-Fadrosh E.A."/>
            <person name="Kyrpides N.C."/>
            <person name="Woyke T."/>
        </authorList>
    </citation>
    <scope>NUCLEOTIDE SEQUENCE</scope>
    <source>
        <strain evidence="1">GVMAG-S-1102113-118</strain>
    </source>
</reference>